<protein>
    <recommendedName>
        <fullName evidence="1">ATP-grasp domain-containing protein</fullName>
    </recommendedName>
</protein>
<evidence type="ECO:0000259" key="1">
    <source>
        <dbReference type="PROSITE" id="PS50975"/>
    </source>
</evidence>
<dbReference type="EMBL" id="LAZR01008486">
    <property type="protein sequence ID" value="KKM78474.1"/>
    <property type="molecule type" value="Genomic_DNA"/>
</dbReference>
<dbReference type="SUPFAM" id="SSF56059">
    <property type="entry name" value="Glutathione synthetase ATP-binding domain-like"/>
    <property type="match status" value="1"/>
</dbReference>
<evidence type="ECO:0000313" key="2">
    <source>
        <dbReference type="EMBL" id="KKM78474.1"/>
    </source>
</evidence>
<dbReference type="GO" id="GO:0046872">
    <property type="term" value="F:metal ion binding"/>
    <property type="evidence" value="ECO:0007669"/>
    <property type="project" value="InterPro"/>
</dbReference>
<dbReference type="InterPro" id="IPR011761">
    <property type="entry name" value="ATP-grasp"/>
</dbReference>
<dbReference type="GO" id="GO:0005524">
    <property type="term" value="F:ATP binding"/>
    <property type="evidence" value="ECO:0007669"/>
    <property type="project" value="InterPro"/>
</dbReference>
<accession>A0A0F9K8J2</accession>
<reference evidence="2" key="1">
    <citation type="journal article" date="2015" name="Nature">
        <title>Complex archaea that bridge the gap between prokaryotes and eukaryotes.</title>
        <authorList>
            <person name="Spang A."/>
            <person name="Saw J.H."/>
            <person name="Jorgensen S.L."/>
            <person name="Zaremba-Niedzwiedzka K."/>
            <person name="Martijn J."/>
            <person name="Lind A.E."/>
            <person name="van Eijk R."/>
            <person name="Schleper C."/>
            <person name="Guy L."/>
            <person name="Ettema T.J."/>
        </authorList>
    </citation>
    <scope>NUCLEOTIDE SEQUENCE</scope>
</reference>
<comment type="caution">
    <text evidence="2">The sequence shown here is derived from an EMBL/GenBank/DDBJ whole genome shotgun (WGS) entry which is preliminary data.</text>
</comment>
<feature type="domain" description="ATP-grasp" evidence="1">
    <location>
        <begin position="202"/>
        <end position="259"/>
    </location>
</feature>
<gene>
    <name evidence="2" type="ORF">LCGC14_1359660</name>
</gene>
<name>A0A0F9K8J2_9ZZZZ</name>
<feature type="non-terminal residue" evidence="2">
    <location>
        <position position="1"/>
    </location>
</feature>
<proteinExistence type="predicted"/>
<organism evidence="2">
    <name type="scientific">marine sediment metagenome</name>
    <dbReference type="NCBI Taxonomy" id="412755"/>
    <lineage>
        <taxon>unclassified sequences</taxon>
        <taxon>metagenomes</taxon>
        <taxon>ecological metagenomes</taxon>
    </lineage>
</organism>
<dbReference type="AlphaFoldDB" id="A0A0F9K8J2"/>
<dbReference type="PROSITE" id="PS50975">
    <property type="entry name" value="ATP_GRASP"/>
    <property type="match status" value="1"/>
</dbReference>
<sequence length="410" mass="47180">KNKDSFYAGSIDFMVSDEPEGKKFFLLETNGGSHRGLSIITKKQQSLLYNGYFDAINQALKENKRKDDKVFVIVGVPVNDGLIHEKVIMIEYLRKKLKENGKKVKIFNTNNYDKQFEAKVIFLIADYNQLYPTLSFSNKWVKYKGEKVSVLIGDGIARRLRDKKFSKLINKDFRKINSIIVNPIFKITDDKSLTYLASFFCKDILKKYNLRYLLFTKAFTEEELVNKLLYLIKKFKRSFIIKPSGGSGGAGVMPVSKDESTSGIKNIIEESKKEFFAKFMKNRDPYPYTIQEMADFTIIKWKEGLHTFDIRLYLAQRDGIVIPIGGLVRIARGEYHGTLDKQEFVVNLSGFNGQIEVGRGLGFSEKNSNLLNLSKDDFVNIFCIGCVLFTNIDKNYIKIINFSDWNKVIE</sequence>